<gene>
    <name evidence="2" type="ORF">ACFS25_12210</name>
</gene>
<dbReference type="EMBL" id="JBHUOM010000002">
    <property type="protein sequence ID" value="MFD2934548.1"/>
    <property type="molecule type" value="Genomic_DNA"/>
</dbReference>
<dbReference type="Proteomes" id="UP001597512">
    <property type="component" value="Unassembled WGS sequence"/>
</dbReference>
<dbReference type="InterPro" id="IPR016040">
    <property type="entry name" value="NAD(P)-bd_dom"/>
</dbReference>
<evidence type="ECO:0000259" key="1">
    <source>
        <dbReference type="Pfam" id="PF13460"/>
    </source>
</evidence>
<organism evidence="2 3">
    <name type="scientific">Spirosoma flavum</name>
    <dbReference type="NCBI Taxonomy" id="2048557"/>
    <lineage>
        <taxon>Bacteria</taxon>
        <taxon>Pseudomonadati</taxon>
        <taxon>Bacteroidota</taxon>
        <taxon>Cytophagia</taxon>
        <taxon>Cytophagales</taxon>
        <taxon>Cytophagaceae</taxon>
        <taxon>Spirosoma</taxon>
    </lineage>
</organism>
<feature type="domain" description="NAD(P)-binding" evidence="1">
    <location>
        <begin position="13"/>
        <end position="201"/>
    </location>
</feature>
<dbReference type="PANTHER" id="PTHR43355:SF2">
    <property type="entry name" value="FLAVIN REDUCTASE (NADPH)"/>
    <property type="match status" value="1"/>
</dbReference>
<name>A0ABW6AJB8_9BACT</name>
<dbReference type="Gene3D" id="3.40.50.720">
    <property type="entry name" value="NAD(P)-binding Rossmann-like Domain"/>
    <property type="match status" value="1"/>
</dbReference>
<dbReference type="SUPFAM" id="SSF51735">
    <property type="entry name" value="NAD(P)-binding Rossmann-fold domains"/>
    <property type="match status" value="1"/>
</dbReference>
<keyword evidence="3" id="KW-1185">Reference proteome</keyword>
<proteinExistence type="predicted"/>
<dbReference type="RefSeq" id="WP_381500592.1">
    <property type="nucleotide sequence ID" value="NZ_JBHUOM010000002.1"/>
</dbReference>
<dbReference type="Pfam" id="PF13460">
    <property type="entry name" value="NAD_binding_10"/>
    <property type="match status" value="1"/>
</dbReference>
<sequence length="217" mass="24370">MTINLNSTIAILGGAGKAGRPLVQQALKAGYRVRLLLRYPEQFDLTDDRMEIIQGDARNPTSIRQLLQGCEALISTLGNPRGEGIAMLSSVTRLILLTMQEFGISRYVVVSSYYGIGQEQQDAKTKQAAEFMQQHFPLFMDDRKVECQLLTESDLDWTYVRLPYLVQEPATRNIKVESAYLPGQQITVEDLAGFLLNQLDNRHYIRQALFIANGTGV</sequence>
<dbReference type="InterPro" id="IPR036291">
    <property type="entry name" value="NAD(P)-bd_dom_sf"/>
</dbReference>
<evidence type="ECO:0000313" key="3">
    <source>
        <dbReference type="Proteomes" id="UP001597512"/>
    </source>
</evidence>
<protein>
    <submittedName>
        <fullName evidence="2">NAD(P)-dependent oxidoreductase</fullName>
    </submittedName>
</protein>
<dbReference type="InterPro" id="IPR051606">
    <property type="entry name" value="Polyketide_Oxido-like"/>
</dbReference>
<accession>A0ABW6AJB8</accession>
<dbReference type="PANTHER" id="PTHR43355">
    <property type="entry name" value="FLAVIN REDUCTASE (NADPH)"/>
    <property type="match status" value="1"/>
</dbReference>
<reference evidence="3" key="1">
    <citation type="journal article" date="2019" name="Int. J. Syst. Evol. Microbiol.">
        <title>The Global Catalogue of Microorganisms (GCM) 10K type strain sequencing project: providing services to taxonomists for standard genome sequencing and annotation.</title>
        <authorList>
            <consortium name="The Broad Institute Genomics Platform"/>
            <consortium name="The Broad Institute Genome Sequencing Center for Infectious Disease"/>
            <person name="Wu L."/>
            <person name="Ma J."/>
        </authorList>
    </citation>
    <scope>NUCLEOTIDE SEQUENCE [LARGE SCALE GENOMIC DNA]</scope>
    <source>
        <strain evidence="3">KCTC 52490</strain>
    </source>
</reference>
<comment type="caution">
    <text evidence="2">The sequence shown here is derived from an EMBL/GenBank/DDBJ whole genome shotgun (WGS) entry which is preliminary data.</text>
</comment>
<evidence type="ECO:0000313" key="2">
    <source>
        <dbReference type="EMBL" id="MFD2934548.1"/>
    </source>
</evidence>